<dbReference type="OrthoDB" id="3185525at2759"/>
<dbReference type="EMBL" id="JAFIQS010000009">
    <property type="protein sequence ID" value="KAG5165459.1"/>
    <property type="molecule type" value="Genomic_DNA"/>
</dbReference>
<feature type="transmembrane region" description="Helical" evidence="1">
    <location>
        <begin position="216"/>
        <end position="236"/>
    </location>
</feature>
<keyword evidence="1" id="KW-0812">Transmembrane</keyword>
<dbReference type="InterPro" id="IPR045338">
    <property type="entry name" value="DUF6535"/>
</dbReference>
<evidence type="ECO:0000256" key="1">
    <source>
        <dbReference type="SAM" id="Phobius"/>
    </source>
</evidence>
<dbReference type="AlphaFoldDB" id="A0A8H7XTD1"/>
<protein>
    <recommendedName>
        <fullName evidence="2">DUF6535 domain-containing protein</fullName>
    </recommendedName>
</protein>
<feature type="domain" description="DUF6535" evidence="2">
    <location>
        <begin position="63"/>
        <end position="234"/>
    </location>
</feature>
<accession>A0A8H7XTD1</accession>
<proteinExistence type="predicted"/>
<keyword evidence="1" id="KW-1133">Transmembrane helix</keyword>
<comment type="caution">
    <text evidence="3">The sequence shown here is derived from an EMBL/GenBank/DDBJ whole genome shotgun (WGS) entry which is preliminary data.</text>
</comment>
<dbReference type="Pfam" id="PF20153">
    <property type="entry name" value="DUF6535"/>
    <property type="match status" value="1"/>
</dbReference>
<feature type="transmembrane region" description="Helical" evidence="1">
    <location>
        <begin position="153"/>
        <end position="176"/>
    </location>
</feature>
<keyword evidence="1" id="KW-0472">Membrane</keyword>
<evidence type="ECO:0000313" key="3">
    <source>
        <dbReference type="EMBL" id="KAG5165459.1"/>
    </source>
</evidence>
<gene>
    <name evidence="3" type="ORF">JR316_009038</name>
</gene>
<name>A0A8H7XTD1_PSICU</name>
<feature type="transmembrane region" description="Helical" evidence="1">
    <location>
        <begin position="288"/>
        <end position="309"/>
    </location>
</feature>
<feature type="transmembrane region" description="Helical" evidence="1">
    <location>
        <begin position="243"/>
        <end position="268"/>
    </location>
</feature>
<sequence length="739" mass="85675">MAQTTASPFNGINNVGGLGQAGSSVSSSYPYSSNWSGNIQKSKLWRCGDPYRYPFPESEGDPWNCVLEPYRKNDRIQCEAWKDEVQNLLIFAGLFSAVVTAFTVESYKNLQPDPNDTIVYLLAQLVDSSSNVSNVALPPPIFVRSASALRVNIFWFLSLVLSLTTVLVGIVGLQWIREHQQYTDEIDPRNSLSVFRMRSHGLREWFVPQIFTGLPLLLQSAVFLFLIGIIDFLYSLDHTVSGWITVAVALTLLFLLATTALPTMQLFVPHDGQHTIPPTQCPYRSPQARIFMVITTRIYTAVMLLDAFIPFRKFRRIKKHFAARFALRQNFKSWIAFDAWWLNIREAHIKYRHAPKFDGSHNIYNTISLWQNASTLPTELEAEALLDALDQYSHNDAVVFALYHCFSEVAKVQNSIQFELFQRYYIQATGLPYRETYWPSRLMPPFDSSTSRLLHHENMVWFLLSLGRNGHSKRVEAHIVPHLIELKTRITAYTMITCRSVIKNTDFLDYSQEHMHFALGKPDGNYLAYSAFGEPNFRYPVSDVMYQETLNQAYLIYERFTRKVAMIKESTKLEETTYNHMICIKFLDIPMSLLRHDMWAQDTAISLHPILYRTLQFMVTTLDRVVSENTERPLLFLSASYVLNRILQPLEGAKEHYTSNIYYRTKNQSDILPWIVQTPIIMLMEALIRYHDHFHPTRCSPFSLRQLSYERIFLWKLEPGAVYEFKRYVEIPRDPVLDS</sequence>
<reference evidence="3" key="1">
    <citation type="submission" date="2021-02" db="EMBL/GenBank/DDBJ databases">
        <title>Psilocybe cubensis genome.</title>
        <authorList>
            <person name="Mckernan K.J."/>
            <person name="Crawford S."/>
            <person name="Trippe A."/>
            <person name="Kane L.T."/>
            <person name="Mclaughlin S."/>
        </authorList>
    </citation>
    <scope>NUCLEOTIDE SEQUENCE [LARGE SCALE GENOMIC DNA]</scope>
    <source>
        <strain evidence="3">MGC-MH-2018</strain>
    </source>
</reference>
<organism evidence="3">
    <name type="scientific">Psilocybe cubensis</name>
    <name type="common">Psychedelic mushroom</name>
    <name type="synonym">Stropharia cubensis</name>
    <dbReference type="NCBI Taxonomy" id="181762"/>
    <lineage>
        <taxon>Eukaryota</taxon>
        <taxon>Fungi</taxon>
        <taxon>Dikarya</taxon>
        <taxon>Basidiomycota</taxon>
        <taxon>Agaricomycotina</taxon>
        <taxon>Agaricomycetes</taxon>
        <taxon>Agaricomycetidae</taxon>
        <taxon>Agaricales</taxon>
        <taxon>Agaricineae</taxon>
        <taxon>Strophariaceae</taxon>
        <taxon>Psilocybe</taxon>
    </lineage>
</organism>
<evidence type="ECO:0000259" key="2">
    <source>
        <dbReference type="Pfam" id="PF20153"/>
    </source>
</evidence>